<dbReference type="EMBL" id="JBEQCT010000014">
    <property type="protein sequence ID" value="MFM2486958.1"/>
    <property type="molecule type" value="Genomic_DNA"/>
</dbReference>
<accession>A0ABW9GBH8</accession>
<sequence>MDSKFLSYKKISIDELPHLFGIMKNSQYMRYSVDLNTYEKCLRYVRNFSSQWDTLGYGCWSITEKSTGSIIGWGGIVIDEDDPKWGPELVYYIAPEKSGCGYASELAEFSMNYAATVIGLNKVVAFAHPENIASNRILVKVGFKPVRYLKAMNRNYFEFSLDT</sequence>
<protein>
    <submittedName>
        <fullName evidence="2">GNAT family N-acetyltransferase</fullName>
    </submittedName>
</protein>
<dbReference type="PANTHER" id="PTHR43792">
    <property type="entry name" value="GNAT FAMILY, PUTATIVE (AFU_ORTHOLOGUE AFUA_3G00765)-RELATED-RELATED"/>
    <property type="match status" value="1"/>
</dbReference>
<organism evidence="2 3">
    <name type="scientific">Celerinatantimonas yamalensis</name>
    <dbReference type="NCBI Taxonomy" id="559956"/>
    <lineage>
        <taxon>Bacteria</taxon>
        <taxon>Pseudomonadati</taxon>
        <taxon>Pseudomonadota</taxon>
        <taxon>Gammaproteobacteria</taxon>
        <taxon>Celerinatantimonadaceae</taxon>
        <taxon>Celerinatantimonas</taxon>
    </lineage>
</organism>
<dbReference type="InterPro" id="IPR016181">
    <property type="entry name" value="Acyl_CoA_acyltransferase"/>
</dbReference>
<dbReference type="InterPro" id="IPR000182">
    <property type="entry name" value="GNAT_dom"/>
</dbReference>
<gene>
    <name evidence="2" type="ORF">ABUE30_18160</name>
</gene>
<comment type="caution">
    <text evidence="2">The sequence shown here is derived from an EMBL/GenBank/DDBJ whole genome shotgun (WGS) entry which is preliminary data.</text>
</comment>
<evidence type="ECO:0000259" key="1">
    <source>
        <dbReference type="PROSITE" id="PS51186"/>
    </source>
</evidence>
<dbReference type="PROSITE" id="PS51186">
    <property type="entry name" value="GNAT"/>
    <property type="match status" value="1"/>
</dbReference>
<feature type="domain" description="N-acetyltransferase" evidence="1">
    <location>
        <begin position="6"/>
        <end position="162"/>
    </location>
</feature>
<dbReference type="InterPro" id="IPR051531">
    <property type="entry name" value="N-acetyltransferase"/>
</dbReference>
<name>A0ABW9GBH8_9GAMM</name>
<dbReference type="PANTHER" id="PTHR43792:SF1">
    <property type="entry name" value="N-ACETYLTRANSFERASE DOMAIN-CONTAINING PROTEIN"/>
    <property type="match status" value="1"/>
</dbReference>
<dbReference type="Gene3D" id="3.40.630.30">
    <property type="match status" value="1"/>
</dbReference>
<reference evidence="2 3" key="1">
    <citation type="journal article" date="2013" name="Int. J. Syst. Evol. Microbiol.">
        <title>Celerinatantimonas yamalensis sp. nov., a cold-adapted diazotrophic bacterium from a cold permafrost brine.</title>
        <authorList>
            <person name="Shcherbakova V."/>
            <person name="Chuvilskaya N."/>
            <person name="Rivkina E."/>
            <person name="Demidov N."/>
            <person name="Uchaeva V."/>
            <person name="Suetin S."/>
            <person name="Suzina N."/>
            <person name="Gilichinsky D."/>
        </authorList>
    </citation>
    <scope>NUCLEOTIDE SEQUENCE [LARGE SCALE GENOMIC DNA]</scope>
    <source>
        <strain evidence="2 3">C7</strain>
    </source>
</reference>
<dbReference type="Pfam" id="PF13302">
    <property type="entry name" value="Acetyltransf_3"/>
    <property type="match status" value="1"/>
</dbReference>
<dbReference type="SUPFAM" id="SSF55729">
    <property type="entry name" value="Acyl-CoA N-acyltransferases (Nat)"/>
    <property type="match status" value="1"/>
</dbReference>
<keyword evidence="3" id="KW-1185">Reference proteome</keyword>
<evidence type="ECO:0000313" key="3">
    <source>
        <dbReference type="Proteomes" id="UP001629953"/>
    </source>
</evidence>
<proteinExistence type="predicted"/>
<dbReference type="RefSeq" id="WP_408625259.1">
    <property type="nucleotide sequence ID" value="NZ_JBEQCT010000014.1"/>
</dbReference>
<dbReference type="Proteomes" id="UP001629953">
    <property type="component" value="Unassembled WGS sequence"/>
</dbReference>
<evidence type="ECO:0000313" key="2">
    <source>
        <dbReference type="EMBL" id="MFM2486958.1"/>
    </source>
</evidence>